<sequence length="566" mass="61984">MVTDALSDDSSELEDEDFNDATPSSTHTRAGSHMSSRVDAATHAESLHQSRSPGTSYNNPQEERDIVTLRKALYELQLENAALRKQVGSSGVEVMSLEHTVKKLKKRGKGHVRVSDELSVSEETDDPAEFVKLCARKYAVLFFPWVKKSSIDNLDPEPPAIDPNDPLQRLPNSQDTVSVELARQAELYALLASHSKVKEMLGDPKATWISDQFRAVCLDQKSKFITDAHESIGYIFSEHGLDFDGLDKPEKRRENRGLRALGPQSPQDFYCIAMYPVGHANDVSWLFKAHTILAIIRVGICGRTCRSPGVASNSRAGRWRLKQITPGLVAFAATTLVYLISGDSNFVTKDDLKHATTYDYMALFQKYEALLIRTREMPNTKALFQWLNCEIFGPSFDGSPDPSSTDSDDPNGYYAALSRNQEVEAMFGASLTIHSPPPSATHTNSLPAAPAVSTNSNSSVGQPDAGSASSESATMDSPESIVVHSAVVPLCTRLPSLPVAELSEPAQNTLPAPTATSKRQTPKARTRKTTKLTEDSSVPSEVNTVPTVARPRRAFKHLNTTQICII</sequence>
<organism evidence="1 2">
    <name type="scientific">Irpex rosettiformis</name>
    <dbReference type="NCBI Taxonomy" id="378272"/>
    <lineage>
        <taxon>Eukaryota</taxon>
        <taxon>Fungi</taxon>
        <taxon>Dikarya</taxon>
        <taxon>Basidiomycota</taxon>
        <taxon>Agaricomycotina</taxon>
        <taxon>Agaricomycetes</taxon>
        <taxon>Polyporales</taxon>
        <taxon>Irpicaceae</taxon>
        <taxon>Irpex</taxon>
    </lineage>
</organism>
<keyword evidence="2" id="KW-1185">Reference proteome</keyword>
<dbReference type="EMBL" id="MU274917">
    <property type="protein sequence ID" value="KAI0087651.1"/>
    <property type="molecule type" value="Genomic_DNA"/>
</dbReference>
<reference evidence="1" key="1">
    <citation type="journal article" date="2021" name="Environ. Microbiol.">
        <title>Gene family expansions and transcriptome signatures uncover fungal adaptations to wood decay.</title>
        <authorList>
            <person name="Hage H."/>
            <person name="Miyauchi S."/>
            <person name="Viragh M."/>
            <person name="Drula E."/>
            <person name="Min B."/>
            <person name="Chaduli D."/>
            <person name="Navarro D."/>
            <person name="Favel A."/>
            <person name="Norest M."/>
            <person name="Lesage-Meessen L."/>
            <person name="Balint B."/>
            <person name="Merenyi Z."/>
            <person name="de Eugenio L."/>
            <person name="Morin E."/>
            <person name="Martinez A.T."/>
            <person name="Baldrian P."/>
            <person name="Stursova M."/>
            <person name="Martinez M.J."/>
            <person name="Novotny C."/>
            <person name="Magnuson J.K."/>
            <person name="Spatafora J.W."/>
            <person name="Maurice S."/>
            <person name="Pangilinan J."/>
            <person name="Andreopoulos W."/>
            <person name="LaButti K."/>
            <person name="Hundley H."/>
            <person name="Na H."/>
            <person name="Kuo A."/>
            <person name="Barry K."/>
            <person name="Lipzen A."/>
            <person name="Henrissat B."/>
            <person name="Riley R."/>
            <person name="Ahrendt S."/>
            <person name="Nagy L.G."/>
            <person name="Grigoriev I.V."/>
            <person name="Martin F."/>
            <person name="Rosso M.N."/>
        </authorList>
    </citation>
    <scope>NUCLEOTIDE SEQUENCE</scope>
    <source>
        <strain evidence="1">CBS 384.51</strain>
    </source>
</reference>
<comment type="caution">
    <text evidence="1">The sequence shown here is derived from an EMBL/GenBank/DDBJ whole genome shotgun (WGS) entry which is preliminary data.</text>
</comment>
<protein>
    <submittedName>
        <fullName evidence="1">Uncharacterized protein</fullName>
    </submittedName>
</protein>
<evidence type="ECO:0000313" key="2">
    <source>
        <dbReference type="Proteomes" id="UP001055072"/>
    </source>
</evidence>
<evidence type="ECO:0000313" key="1">
    <source>
        <dbReference type="EMBL" id="KAI0087651.1"/>
    </source>
</evidence>
<gene>
    <name evidence="1" type="ORF">BDY19DRAFT_907467</name>
</gene>
<name>A0ACB8U055_9APHY</name>
<accession>A0ACB8U055</accession>
<proteinExistence type="predicted"/>
<dbReference type="Proteomes" id="UP001055072">
    <property type="component" value="Unassembled WGS sequence"/>
</dbReference>